<keyword evidence="2" id="KW-0547">Nucleotide-binding</keyword>
<dbReference type="GO" id="GO:0005886">
    <property type="term" value="C:plasma membrane"/>
    <property type="evidence" value="ECO:0007669"/>
    <property type="project" value="TreeGrafter"/>
</dbReference>
<proteinExistence type="predicted"/>
<dbReference type="GO" id="GO:0005524">
    <property type="term" value="F:ATP binding"/>
    <property type="evidence" value="ECO:0007669"/>
    <property type="project" value="UniProtKB-KW"/>
</dbReference>
<dbReference type="InterPro" id="IPR017871">
    <property type="entry name" value="ABC_transporter-like_CS"/>
</dbReference>
<dbReference type="InterPro" id="IPR015854">
    <property type="entry name" value="ABC_transpr_LolD-like"/>
</dbReference>
<dbReference type="RefSeq" id="WP_227119228.1">
    <property type="nucleotide sequence ID" value="NZ_LT598928.1"/>
</dbReference>
<dbReference type="PANTHER" id="PTHR24220:SF86">
    <property type="entry name" value="ABC TRANSPORTER ABCH.1"/>
    <property type="match status" value="1"/>
</dbReference>
<dbReference type="PROSITE" id="PS00211">
    <property type="entry name" value="ABC_TRANSPORTER_1"/>
    <property type="match status" value="1"/>
</dbReference>
<name>A0A212KIM0_9BACT</name>
<evidence type="ECO:0000256" key="2">
    <source>
        <dbReference type="ARBA" id="ARBA00022741"/>
    </source>
</evidence>
<evidence type="ECO:0000256" key="1">
    <source>
        <dbReference type="ARBA" id="ARBA00022448"/>
    </source>
</evidence>
<reference evidence="5" key="1">
    <citation type="submission" date="2016-04" db="EMBL/GenBank/DDBJ databases">
        <authorList>
            <person name="Evans L.H."/>
            <person name="Alamgir A."/>
            <person name="Owens N."/>
            <person name="Weber N.D."/>
            <person name="Virtaneva K."/>
            <person name="Barbian K."/>
            <person name="Babar A."/>
            <person name="Rosenke K."/>
        </authorList>
    </citation>
    <scope>NUCLEOTIDE SEQUENCE</scope>
    <source>
        <strain evidence="5">92-2</strain>
    </source>
</reference>
<dbReference type="InterPro" id="IPR001296">
    <property type="entry name" value="Glyco_trans_1"/>
</dbReference>
<accession>A0A212KIM0</accession>
<evidence type="ECO:0000256" key="3">
    <source>
        <dbReference type="ARBA" id="ARBA00022840"/>
    </source>
</evidence>
<dbReference type="Gene3D" id="3.40.50.300">
    <property type="entry name" value="P-loop containing nucleotide triphosphate hydrolases"/>
    <property type="match status" value="1"/>
</dbReference>
<dbReference type="PANTHER" id="PTHR24220">
    <property type="entry name" value="IMPORT ATP-BINDING PROTEIN"/>
    <property type="match status" value="1"/>
</dbReference>
<evidence type="ECO:0000259" key="4">
    <source>
        <dbReference type="PROSITE" id="PS50893"/>
    </source>
</evidence>
<dbReference type="Gene3D" id="3.40.50.2000">
    <property type="entry name" value="Glycogen Phosphorylase B"/>
    <property type="match status" value="2"/>
</dbReference>
<feature type="domain" description="ABC transporter" evidence="4">
    <location>
        <begin position="5"/>
        <end position="241"/>
    </location>
</feature>
<dbReference type="GO" id="GO:0016887">
    <property type="term" value="F:ATP hydrolysis activity"/>
    <property type="evidence" value="ECO:0007669"/>
    <property type="project" value="InterPro"/>
</dbReference>
<dbReference type="SMART" id="SM00382">
    <property type="entry name" value="AAA"/>
    <property type="match status" value="1"/>
</dbReference>
<keyword evidence="1" id="KW-0813">Transport</keyword>
<protein>
    <submittedName>
        <fullName evidence="5">ABC transporter related</fullName>
    </submittedName>
</protein>
<evidence type="ECO:0000313" key="5">
    <source>
        <dbReference type="EMBL" id="SBW11507.1"/>
    </source>
</evidence>
<dbReference type="Pfam" id="PF00005">
    <property type="entry name" value="ABC_tran"/>
    <property type="match status" value="1"/>
</dbReference>
<dbReference type="SUPFAM" id="SSF52540">
    <property type="entry name" value="P-loop containing nucleoside triphosphate hydrolases"/>
    <property type="match status" value="1"/>
</dbReference>
<dbReference type="CDD" id="cd03255">
    <property type="entry name" value="ABC_MJ0796_LolCDE_FtsE"/>
    <property type="match status" value="1"/>
</dbReference>
<sequence length="661" mass="72435">MAPVIVAKDLYKCYAGFSPVLRGVNIEVVPGEMVAIMGPSGCGKSTMLHVLGMLHAPDSGSLQILGKDVLTLDREQTASFRRGTMGFVMQSSNLFDHSTVFENVEFPLIFEKIPPEERWERVIRALELVRLSARVHYRSNRLSGGEQQRVAIARAMVNNPRILLADEPTGALDAKTSRLIMDNFRSLCHTGGVSMVMVTHDPKMAEFCDSIYTLEDGILHCRQRNLPQMPDTISHNLLQGVAPVVRGAMVAESFPEASGQCLMDEAHRMHAAGLLTRIYAIRDNGFLGNPEGYALPLAVRRIGALRVLAACLGMLRLMRGSSSQLWALWRKLPGRGRWGSRWWDHLRAFCAGAMLARWGQEEKIEFFYAAGAHGPATASWVASRLMHVPYAFAVRAQDMTEPGLNWAAKGADAEFVRCDTEATRDAMLQLLPELKDKLLVLRDPLTLTPPEEMEEQMPVPAGGDAANDADKAADFNLLAVGTIARRKGYDLLLRACRLLADRNVNFSLTFVGQGPEKLRLRWLVWRLGLRGSVQFAGQIPHENMADMYNRADVFVAPGRKTTGGDADGVPSALVEALAFGLAVVASDLPGHAEAITDGGNGRLVPQDNVGTLADVLEALASRPEERKRLGEAARKSVVTLVDTDRTEARLTELIKKACGKA</sequence>
<dbReference type="EMBL" id="FLUP01000002">
    <property type="protein sequence ID" value="SBW11507.1"/>
    <property type="molecule type" value="Genomic_DNA"/>
</dbReference>
<dbReference type="GO" id="GO:0016757">
    <property type="term" value="F:glycosyltransferase activity"/>
    <property type="evidence" value="ECO:0007669"/>
    <property type="project" value="InterPro"/>
</dbReference>
<dbReference type="InterPro" id="IPR027417">
    <property type="entry name" value="P-loop_NTPase"/>
</dbReference>
<dbReference type="GO" id="GO:0022857">
    <property type="term" value="F:transmembrane transporter activity"/>
    <property type="evidence" value="ECO:0007669"/>
    <property type="project" value="TreeGrafter"/>
</dbReference>
<gene>
    <name evidence="5" type="ORF">KM92DES2_20095</name>
</gene>
<dbReference type="InterPro" id="IPR003593">
    <property type="entry name" value="AAA+_ATPase"/>
</dbReference>
<dbReference type="SUPFAM" id="SSF53756">
    <property type="entry name" value="UDP-Glycosyltransferase/glycogen phosphorylase"/>
    <property type="match status" value="1"/>
</dbReference>
<dbReference type="AlphaFoldDB" id="A0A212KIM0"/>
<organism evidence="5">
    <name type="scientific">uncultured Desulfovibrio sp</name>
    <dbReference type="NCBI Taxonomy" id="167968"/>
    <lineage>
        <taxon>Bacteria</taxon>
        <taxon>Pseudomonadati</taxon>
        <taxon>Thermodesulfobacteriota</taxon>
        <taxon>Desulfovibrionia</taxon>
        <taxon>Desulfovibrionales</taxon>
        <taxon>Desulfovibrionaceae</taxon>
        <taxon>Desulfovibrio</taxon>
        <taxon>environmental samples</taxon>
    </lineage>
</organism>
<keyword evidence="3" id="KW-0067">ATP-binding</keyword>
<dbReference type="InterPro" id="IPR003439">
    <property type="entry name" value="ABC_transporter-like_ATP-bd"/>
</dbReference>
<dbReference type="PROSITE" id="PS50893">
    <property type="entry name" value="ABC_TRANSPORTER_2"/>
    <property type="match status" value="1"/>
</dbReference>
<dbReference type="InterPro" id="IPR017911">
    <property type="entry name" value="MacB-like_ATP-bd"/>
</dbReference>
<dbReference type="Pfam" id="PF00534">
    <property type="entry name" value="Glycos_transf_1"/>
    <property type="match status" value="1"/>
</dbReference>